<dbReference type="CDD" id="cd08958">
    <property type="entry name" value="FR_SDR_e"/>
    <property type="match status" value="1"/>
</dbReference>
<evidence type="ECO:0000256" key="4">
    <source>
        <dbReference type="ARBA" id="ARBA00023241"/>
    </source>
</evidence>
<dbReference type="PANTHER" id="PTHR10366">
    <property type="entry name" value="NAD DEPENDENT EPIMERASE/DEHYDRATASE"/>
    <property type="match status" value="1"/>
</dbReference>
<protein>
    <recommendedName>
        <fullName evidence="6">NAD-dependent epimerase/dehydratase domain-containing protein</fullName>
    </recommendedName>
</protein>
<dbReference type="AlphaFoldDB" id="A0A6V7QUG0"/>
<dbReference type="FunFam" id="3.40.50.720:FF:000085">
    <property type="entry name" value="Dihydroflavonol reductase"/>
    <property type="match status" value="1"/>
</dbReference>
<organism evidence="7">
    <name type="scientific">Ananas comosus var. bracteatus</name>
    <name type="common">red pineapple</name>
    <dbReference type="NCBI Taxonomy" id="296719"/>
    <lineage>
        <taxon>Eukaryota</taxon>
        <taxon>Viridiplantae</taxon>
        <taxon>Streptophyta</taxon>
        <taxon>Embryophyta</taxon>
        <taxon>Tracheophyta</taxon>
        <taxon>Spermatophyta</taxon>
        <taxon>Magnoliopsida</taxon>
        <taxon>Liliopsida</taxon>
        <taxon>Poales</taxon>
        <taxon>Bromeliaceae</taxon>
        <taxon>Bromelioideae</taxon>
        <taxon>Ananas</taxon>
    </lineage>
</organism>
<dbReference type="Gene3D" id="3.40.50.720">
    <property type="entry name" value="NAD(P)-binding Rossmann-like Domain"/>
    <property type="match status" value="1"/>
</dbReference>
<comment type="similarity">
    <text evidence="5">Belongs to the NAD(P)-dependent epimerase/dehydratase family. Dihydroflavonol-4-reductase subfamily.</text>
</comment>
<evidence type="ECO:0000313" key="7">
    <source>
        <dbReference type="EMBL" id="CAD1846779.1"/>
    </source>
</evidence>
<dbReference type="InterPro" id="IPR050425">
    <property type="entry name" value="NAD(P)_dehydrat-like"/>
</dbReference>
<evidence type="ECO:0000256" key="5">
    <source>
        <dbReference type="ARBA" id="ARBA00023445"/>
    </source>
</evidence>
<evidence type="ECO:0000256" key="2">
    <source>
        <dbReference type="ARBA" id="ARBA00022857"/>
    </source>
</evidence>
<feature type="domain" description="NAD-dependent epimerase/dehydratase" evidence="6">
    <location>
        <begin position="11"/>
        <end position="99"/>
    </location>
</feature>
<dbReference type="PANTHER" id="PTHR10366:SF288">
    <property type="entry name" value="ANTHOCYANIDIN REDUCTASE"/>
    <property type="match status" value="1"/>
</dbReference>
<keyword evidence="2" id="KW-0521">NADP</keyword>
<dbReference type="Pfam" id="PF01370">
    <property type="entry name" value="Epimerase"/>
    <property type="match status" value="2"/>
</dbReference>
<sequence length="362" mass="39260">MAMQTETKRACVTGGSGYIASELIKQLLLKGYGVKTTVRDPDNAAKISHLEELRGLGALQVYRAELAEEGSFDEAVAGCEYVFLVAAPVNAFSENLREFKYVFSLFTNLRSVIDKGCELACSFEELIKPASKGTLNVMKSCVKAKSVKRIVLTSSAAAVSLTPLEGIGHVLDEESWSDIEYLQTEKPPSWGYAVSKVVAEKEASKFAQENNISLVTVLPVLTVGPSLIAEARVSLALSLALLSGNEELINGLKIMETLSGSISLVHVEDVCRAHIFVAESPSPLGRYICCSVNTGLVELASSLQQRYPQYKVSTDFGGLPAKARLSLSSEKLLKAGFEFKFKKLEEIYDDVVEYAKAKGLLP</sequence>
<feature type="domain" description="NAD-dependent epimerase/dehydratase" evidence="6">
    <location>
        <begin position="126"/>
        <end position="282"/>
    </location>
</feature>
<dbReference type="GO" id="GO:0009813">
    <property type="term" value="P:flavonoid biosynthetic process"/>
    <property type="evidence" value="ECO:0007669"/>
    <property type="project" value="UniProtKB-KW"/>
</dbReference>
<accession>A0A6V7QUG0</accession>
<evidence type="ECO:0000256" key="3">
    <source>
        <dbReference type="ARBA" id="ARBA00023002"/>
    </source>
</evidence>
<evidence type="ECO:0000256" key="1">
    <source>
        <dbReference type="ARBA" id="ARBA00004966"/>
    </source>
</evidence>
<name>A0A6V7QUG0_ANACO</name>
<dbReference type="EMBL" id="CAJEUB010000023">
    <property type="protein sequence ID" value="CAD1846779.1"/>
    <property type="molecule type" value="Genomic_DNA"/>
</dbReference>
<comment type="pathway">
    <text evidence="1">Secondary metabolite biosynthesis; flavonoid biosynthesis.</text>
</comment>
<dbReference type="SUPFAM" id="SSF51735">
    <property type="entry name" value="NAD(P)-binding Rossmann-fold domains"/>
    <property type="match status" value="1"/>
</dbReference>
<dbReference type="GO" id="GO:0016616">
    <property type="term" value="F:oxidoreductase activity, acting on the CH-OH group of donors, NAD or NADP as acceptor"/>
    <property type="evidence" value="ECO:0007669"/>
    <property type="project" value="TreeGrafter"/>
</dbReference>
<evidence type="ECO:0000259" key="6">
    <source>
        <dbReference type="Pfam" id="PF01370"/>
    </source>
</evidence>
<dbReference type="InterPro" id="IPR001509">
    <property type="entry name" value="Epimerase_deHydtase"/>
</dbReference>
<gene>
    <name evidence="7" type="ORF">CB5_LOCUS29990</name>
</gene>
<reference evidence="7" key="1">
    <citation type="submission" date="2020-07" db="EMBL/GenBank/DDBJ databases">
        <authorList>
            <person name="Lin J."/>
        </authorList>
    </citation>
    <scope>NUCLEOTIDE SEQUENCE</scope>
</reference>
<keyword evidence="3" id="KW-0560">Oxidoreductase</keyword>
<dbReference type="InterPro" id="IPR036291">
    <property type="entry name" value="NAD(P)-bd_dom_sf"/>
</dbReference>
<keyword evidence="4" id="KW-0284">Flavonoid biosynthesis</keyword>
<proteinExistence type="inferred from homology"/>